<organism evidence="1 2">
    <name type="scientific">Paenibacillus aquistagni</name>
    <dbReference type="NCBI Taxonomy" id="1852522"/>
    <lineage>
        <taxon>Bacteria</taxon>
        <taxon>Bacillati</taxon>
        <taxon>Bacillota</taxon>
        <taxon>Bacilli</taxon>
        <taxon>Bacillales</taxon>
        <taxon>Paenibacillaceae</taxon>
        <taxon>Paenibacillus</taxon>
    </lineage>
</organism>
<name>A0A1X7I0N5_9BACL</name>
<dbReference type="EMBL" id="FXAZ01000001">
    <property type="protein sequence ID" value="SMG07857.1"/>
    <property type="molecule type" value="Genomic_DNA"/>
</dbReference>
<dbReference type="AlphaFoldDB" id="A0A1X7I0N5"/>
<keyword evidence="2" id="KW-1185">Reference proteome</keyword>
<dbReference type="RefSeq" id="WP_085492359.1">
    <property type="nucleotide sequence ID" value="NZ_FXAZ01000001.1"/>
</dbReference>
<evidence type="ECO:0000313" key="2">
    <source>
        <dbReference type="Proteomes" id="UP000193834"/>
    </source>
</evidence>
<dbReference type="SUPFAM" id="SSF53448">
    <property type="entry name" value="Nucleotide-diphospho-sugar transferases"/>
    <property type="match status" value="1"/>
</dbReference>
<evidence type="ECO:0000313" key="1">
    <source>
        <dbReference type="EMBL" id="SMG07857.1"/>
    </source>
</evidence>
<reference evidence="1 2" key="1">
    <citation type="submission" date="2017-04" db="EMBL/GenBank/DDBJ databases">
        <authorList>
            <person name="Afonso C.L."/>
            <person name="Miller P.J."/>
            <person name="Scott M.A."/>
            <person name="Spackman E."/>
            <person name="Goraichik I."/>
            <person name="Dimitrov K.M."/>
            <person name="Suarez D.L."/>
            <person name="Swayne D.E."/>
        </authorList>
    </citation>
    <scope>NUCLEOTIDE SEQUENCE [LARGE SCALE GENOMIC DNA]</scope>
    <source>
        <strain evidence="1 2">11</strain>
    </source>
</reference>
<sequence>MKYLVGIPYVNRIDLLHRAIHSVPVYWPHTVVLDNSPARELRQASWLQQVVTVVEPLVPLTFVQSMNAFQRMAAEREADAVFYMHNDAEAHPGTPEKFLEVLTSLQAAGRKWGIALTNFDALAAYNMEAVRAAGPWDTVFSSYFADIDYHRRLRLAGYEEVFTGLPVEHHGSSTRKSDSKVNFMVDVTWPLYERYYELKWGGKMAEERYHTPFNRPL</sequence>
<accession>A0A1X7I0N5</accession>
<protein>
    <recommendedName>
        <fullName evidence="3">Glycosyl transferase family 2</fullName>
    </recommendedName>
</protein>
<gene>
    <name evidence="1" type="ORF">SAMN06295960_0028</name>
</gene>
<dbReference type="Proteomes" id="UP000193834">
    <property type="component" value="Unassembled WGS sequence"/>
</dbReference>
<evidence type="ECO:0008006" key="3">
    <source>
        <dbReference type="Google" id="ProtNLM"/>
    </source>
</evidence>
<dbReference type="STRING" id="1852522.SAMN06295960_0028"/>
<dbReference type="InterPro" id="IPR029044">
    <property type="entry name" value="Nucleotide-diphossugar_trans"/>
</dbReference>
<dbReference type="OrthoDB" id="2565678at2"/>
<proteinExistence type="predicted"/>